<dbReference type="AlphaFoldDB" id="A0A6I9R2J5"/>
<feature type="compositionally biased region" description="Basic and acidic residues" evidence="7">
    <location>
        <begin position="548"/>
        <end position="564"/>
    </location>
</feature>
<evidence type="ECO:0000313" key="9">
    <source>
        <dbReference type="Proteomes" id="UP000504607"/>
    </source>
</evidence>
<dbReference type="InterPro" id="IPR036638">
    <property type="entry name" value="HLH_DNA-bd_sf"/>
</dbReference>
<dbReference type="Pfam" id="PF14215">
    <property type="entry name" value="bHLH-MYC_N"/>
    <property type="match status" value="1"/>
</dbReference>
<dbReference type="Gene3D" id="4.10.280.10">
    <property type="entry name" value="Helix-loop-helix DNA-binding domain"/>
    <property type="match status" value="1"/>
</dbReference>
<feature type="domain" description="BHLH" evidence="8">
    <location>
        <begin position="483"/>
        <end position="532"/>
    </location>
</feature>
<dbReference type="Proteomes" id="UP000504607">
    <property type="component" value="Chromosome 4"/>
</dbReference>
<dbReference type="PROSITE" id="PS50888">
    <property type="entry name" value="BHLH"/>
    <property type="match status" value="1"/>
</dbReference>
<proteinExistence type="inferred from homology"/>
<keyword evidence="3" id="KW-0805">Transcription regulation</keyword>
<keyword evidence="4" id="KW-0010">Activator</keyword>
<evidence type="ECO:0000256" key="6">
    <source>
        <dbReference type="ARBA" id="ARBA00023242"/>
    </source>
</evidence>
<dbReference type="RefSeq" id="XP_010918535.1">
    <property type="nucleotide sequence ID" value="XM_010920233.3"/>
</dbReference>
<evidence type="ECO:0000259" key="8">
    <source>
        <dbReference type="PROSITE" id="PS50888"/>
    </source>
</evidence>
<evidence type="ECO:0000256" key="3">
    <source>
        <dbReference type="ARBA" id="ARBA00023015"/>
    </source>
</evidence>
<dbReference type="OrthoDB" id="690068at2759"/>
<evidence type="ECO:0000256" key="4">
    <source>
        <dbReference type="ARBA" id="ARBA00023159"/>
    </source>
</evidence>
<organism evidence="9 10">
    <name type="scientific">Elaeis guineensis var. tenera</name>
    <name type="common">Oil palm</name>
    <dbReference type="NCBI Taxonomy" id="51953"/>
    <lineage>
        <taxon>Eukaryota</taxon>
        <taxon>Viridiplantae</taxon>
        <taxon>Streptophyta</taxon>
        <taxon>Embryophyta</taxon>
        <taxon>Tracheophyta</taxon>
        <taxon>Spermatophyta</taxon>
        <taxon>Magnoliopsida</taxon>
        <taxon>Liliopsida</taxon>
        <taxon>Arecaceae</taxon>
        <taxon>Arecoideae</taxon>
        <taxon>Cocoseae</taxon>
        <taxon>Elaeidinae</taxon>
        <taxon>Elaeis</taxon>
    </lineage>
</organism>
<dbReference type="Pfam" id="PF00010">
    <property type="entry name" value="HLH"/>
    <property type="match status" value="1"/>
</dbReference>
<name>A0A6I9R2J5_ELAGV</name>
<dbReference type="InterPro" id="IPR025610">
    <property type="entry name" value="MYC/MYB_N"/>
</dbReference>
<evidence type="ECO:0000256" key="1">
    <source>
        <dbReference type="ARBA" id="ARBA00004123"/>
    </source>
</evidence>
<dbReference type="GO" id="GO:0005634">
    <property type="term" value="C:nucleus"/>
    <property type="evidence" value="ECO:0007669"/>
    <property type="project" value="UniProtKB-SubCell"/>
</dbReference>
<evidence type="ECO:0000313" key="10">
    <source>
        <dbReference type="RefSeq" id="XP_010918535.1"/>
    </source>
</evidence>
<keyword evidence="9" id="KW-1185">Reference proteome</keyword>
<evidence type="ECO:0000256" key="7">
    <source>
        <dbReference type="SAM" id="MobiDB-lite"/>
    </source>
</evidence>
<dbReference type="SMART" id="SM00353">
    <property type="entry name" value="HLH"/>
    <property type="match status" value="1"/>
</dbReference>
<dbReference type="PANTHER" id="PTHR46266">
    <property type="entry name" value="TRANSCRIPTION FACTOR TT8"/>
    <property type="match status" value="1"/>
</dbReference>
<comment type="subcellular location">
    <subcellularLocation>
        <location evidence="1">Nucleus</location>
    </subcellularLocation>
</comment>
<dbReference type="SUPFAM" id="SSF47459">
    <property type="entry name" value="HLH, helix-loop-helix DNA-binding domain"/>
    <property type="match status" value="1"/>
</dbReference>
<dbReference type="GO" id="GO:0046983">
    <property type="term" value="F:protein dimerization activity"/>
    <property type="evidence" value="ECO:0007669"/>
    <property type="project" value="InterPro"/>
</dbReference>
<dbReference type="InterPro" id="IPR054502">
    <property type="entry name" value="bHLH-TF_ACT-like_plant"/>
</dbReference>
<gene>
    <name evidence="10" type="primary">LOC105042879</name>
</gene>
<evidence type="ECO:0000256" key="2">
    <source>
        <dbReference type="ARBA" id="ARBA00005510"/>
    </source>
</evidence>
<dbReference type="InParanoid" id="A0A6I9R2J5"/>
<dbReference type="InterPro" id="IPR011598">
    <property type="entry name" value="bHLH_dom"/>
</dbReference>
<evidence type="ECO:0000256" key="5">
    <source>
        <dbReference type="ARBA" id="ARBA00023163"/>
    </source>
</evidence>
<dbReference type="FunCoup" id="A0A6I9R2J5">
    <property type="interactions" value="766"/>
</dbReference>
<dbReference type="PANTHER" id="PTHR46266:SF3">
    <property type="entry name" value="TRANSCRIPTION FACTOR EGL1"/>
    <property type="match status" value="1"/>
</dbReference>
<protein>
    <submittedName>
        <fullName evidence="10">Transcription factor GLABRA 3</fullName>
    </submittedName>
</protein>
<feature type="region of interest" description="Disordered" evidence="7">
    <location>
        <begin position="548"/>
        <end position="581"/>
    </location>
</feature>
<sequence length="685" mass="76482">MCLAMAAGAQNPEELPEKHLRKQLAAAVRNIQWSYAIFWSISARQQGVLAWSDGYYNGDIKTRKTTQPTEFKADQMGLQRSEQLRELYESLSAGDSNQQSKRPFASLSPEDLTDTEWYYLVCMSFTFSPGQGLPGKAFASNQDIWLSNAQFADSKIFSRSLLAKSASIQTVVCIPFMDGVLELGTTESVLEDSTLIQQVTTSFWELPIPVCSEQSVSSPPLAEKDEDILCPDLEREIVDTMILDEHNLVADGQAPLEGGPTAFPFGSHSYASDRENELIQDQVEELQANICEEPDIDSPHDSSNECCPNQQANDSFRIEGLNGASQVHNGQLMDDEFSNGLHGSLNSSDCISQSFANPQRVLSFPMGERIKNHVLDSLQDGDFTKLISLDLQGEKSHYTKTIAAILRNSNQLASIQCFPCGSHESSFVVWKRSMNVPKPHSTISQKLVKKILVDTAWMHGGQPLKTQEENGLRNKVWKVEGDDANASHVLSERRRREKLNEKFLVLRSLVPSLSKVDKASILGDTIEYLKELQRKVEELESRRELGEFEARGTRKHPDVSERTSDNYGNKEIANGRKPSVNKRKACDMDEAEVEHHWVLPKDGPADVKVTVIEKEVLIEMHCPWRECLLLEIVDATSNLHLDPFSVQSSTVDDNLAVTIKAKFRGSVVASPGMIKRVLQRVVGKC</sequence>
<dbReference type="GeneID" id="105042879"/>
<comment type="similarity">
    <text evidence="2">Belongs to the bHLH protein family.</text>
</comment>
<reference evidence="10" key="1">
    <citation type="submission" date="2025-08" db="UniProtKB">
        <authorList>
            <consortium name="RefSeq"/>
        </authorList>
    </citation>
    <scope>IDENTIFICATION</scope>
</reference>
<keyword evidence="5" id="KW-0804">Transcription</keyword>
<accession>A0A6I9R2J5</accession>
<keyword evidence="6" id="KW-0539">Nucleus</keyword>
<dbReference type="RefSeq" id="XP_073112501.1">
    <property type="nucleotide sequence ID" value="XM_073256400.1"/>
</dbReference>
<dbReference type="Pfam" id="PF22754">
    <property type="entry name" value="bHLH-TF_ACT-like_plant"/>
    <property type="match status" value="1"/>
</dbReference>